<protein>
    <submittedName>
        <fullName evidence="1">Uncharacterized protein</fullName>
    </submittedName>
</protein>
<dbReference type="EMBL" id="CM047738">
    <property type="protein sequence ID" value="KAJ0046722.1"/>
    <property type="molecule type" value="Genomic_DNA"/>
</dbReference>
<keyword evidence="2" id="KW-1185">Reference proteome</keyword>
<comment type="caution">
    <text evidence="1">The sequence shown here is derived from an EMBL/GenBank/DDBJ whole genome shotgun (WGS) entry which is preliminary data.</text>
</comment>
<accession>A0ACC0Z910</accession>
<gene>
    <name evidence="1" type="ORF">Pint_04252</name>
</gene>
<dbReference type="Proteomes" id="UP001163603">
    <property type="component" value="Chromosome 3"/>
</dbReference>
<sequence>MPPSKAKPLSSLFRSAIKSTAKSTTKPSFLTISTSKPSILTSPAATTTEDRLSKLFGSSLDSKAPLPSTSVTNFSHYSPKLNSTEATGDFGVAREELEEDSSSDDLPKLHTEEIFSILRVDTTVSLLKSGGTNNANPLETVLEIPWITTMSNNNLSQLRKEVLRDRKQKWIFKNTQTHRFEKLVNMCANKLGTDATLNVFGRLGRETGVKEYNSLIKICIEQAKDCDSEDVALEQICKAFQLFNFMKEQGFQLEEETYGPLLMYLIDMGMIEEFHFFRKAIESGNSRSDPRLGYYEMLLWIRVNDEEKIQELCNCTAIDYEGDYFNLLGMCCLLFIAGLTRFNPCITENYLLALCESKRNSEFLQLLETVDITKVSSVDHVMSIFKFLGRLVLESIAEKCLLALKISDYGAENVSNIIFCYTSSIPNLEVEDIISKFKDLHVKLQIKPSLASYEKLIAYTCDLNKVHVALDIVDEMFEAGLTSSTGTLNSILITCEDNYEFTLVQRVYSMICNHNLKPNSETFRSMISLSVKMKDFDGAYAMLGDVEKMNLMPNVNMYNAIMAGYFRQKDMAGALKVLKQMEKADVKPNSQTFSYLIQNCSNEKDIVKYYEEMTCSGVQVTKQVFMALINAYASCGEFEKAKQVLVHVILDKGISVKSLIEIKGSLVAALASNGQMSDALVIYEEIKEAGWRLEPKAAIALIEHLHSEEELSRLIHLLEELDDLDYWTDGCCRLILHSVRLKHLSSAIPLLKQLKDKINNDEFITEFFLVEVFSLIAESEPTDLQIGLDLLRIIKNEFDLAPPRKCLDIFLSVCVNAKNLQISRSIWKEYETAGLPYNVFSYLRMYQALLASGDHQYARKILTKIPKDDPHVCMGIKACKSTYNTQQHVKVKEKEKKKKKKEKKE</sequence>
<evidence type="ECO:0000313" key="2">
    <source>
        <dbReference type="Proteomes" id="UP001163603"/>
    </source>
</evidence>
<proteinExistence type="predicted"/>
<name>A0ACC0Z910_9ROSI</name>
<evidence type="ECO:0000313" key="1">
    <source>
        <dbReference type="EMBL" id="KAJ0046722.1"/>
    </source>
</evidence>
<organism evidence="1 2">
    <name type="scientific">Pistacia integerrima</name>
    <dbReference type="NCBI Taxonomy" id="434235"/>
    <lineage>
        <taxon>Eukaryota</taxon>
        <taxon>Viridiplantae</taxon>
        <taxon>Streptophyta</taxon>
        <taxon>Embryophyta</taxon>
        <taxon>Tracheophyta</taxon>
        <taxon>Spermatophyta</taxon>
        <taxon>Magnoliopsida</taxon>
        <taxon>eudicotyledons</taxon>
        <taxon>Gunneridae</taxon>
        <taxon>Pentapetalae</taxon>
        <taxon>rosids</taxon>
        <taxon>malvids</taxon>
        <taxon>Sapindales</taxon>
        <taxon>Anacardiaceae</taxon>
        <taxon>Pistacia</taxon>
    </lineage>
</organism>
<reference evidence="2" key="1">
    <citation type="journal article" date="2023" name="G3 (Bethesda)">
        <title>Genome assembly and association tests identify interacting loci associated with vigor, precocity, and sex in interspecific pistachio rootstocks.</title>
        <authorList>
            <person name="Palmer W."/>
            <person name="Jacygrad E."/>
            <person name="Sagayaradj S."/>
            <person name="Cavanaugh K."/>
            <person name="Han R."/>
            <person name="Bertier L."/>
            <person name="Beede B."/>
            <person name="Kafkas S."/>
            <person name="Golino D."/>
            <person name="Preece J."/>
            <person name="Michelmore R."/>
        </authorList>
    </citation>
    <scope>NUCLEOTIDE SEQUENCE [LARGE SCALE GENOMIC DNA]</scope>
</reference>